<dbReference type="EMBL" id="CP159872">
    <property type="protein sequence ID" value="XCM83438.1"/>
    <property type="molecule type" value="Genomic_DNA"/>
</dbReference>
<evidence type="ECO:0008006" key="3">
    <source>
        <dbReference type="Google" id="ProtNLM"/>
    </source>
</evidence>
<gene>
    <name evidence="2" type="ORF">ABWK59_33195</name>
</gene>
<keyword evidence="1" id="KW-1133">Transmembrane helix</keyword>
<name>A0AAU8K7M0_9ACTN</name>
<keyword evidence="1" id="KW-0472">Membrane</keyword>
<organism evidence="2">
    <name type="scientific">Kitasatospora camelliae</name>
    <dbReference type="NCBI Taxonomy" id="3156397"/>
    <lineage>
        <taxon>Bacteria</taxon>
        <taxon>Bacillati</taxon>
        <taxon>Actinomycetota</taxon>
        <taxon>Actinomycetes</taxon>
        <taxon>Kitasatosporales</taxon>
        <taxon>Streptomycetaceae</taxon>
        <taxon>Kitasatospora</taxon>
    </lineage>
</organism>
<accession>A0AAU8K7M0</accession>
<keyword evidence="1" id="KW-0812">Transmembrane</keyword>
<reference evidence="2" key="1">
    <citation type="submission" date="2024-06" db="EMBL/GenBank/DDBJ databases">
        <title>The genome sequences of Kitasatospora sp. strain HUAS MG31.</title>
        <authorList>
            <person name="Mo P."/>
        </authorList>
    </citation>
    <scope>NUCLEOTIDE SEQUENCE</scope>
    <source>
        <strain evidence="2">HUAS MG31</strain>
    </source>
</reference>
<evidence type="ECO:0000256" key="1">
    <source>
        <dbReference type="SAM" id="Phobius"/>
    </source>
</evidence>
<evidence type="ECO:0000313" key="2">
    <source>
        <dbReference type="EMBL" id="XCM83438.1"/>
    </source>
</evidence>
<dbReference type="AlphaFoldDB" id="A0AAU8K7M0"/>
<proteinExistence type="predicted"/>
<protein>
    <recommendedName>
        <fullName evidence="3">Carbohydrate ABC transporter permease</fullName>
    </recommendedName>
</protein>
<dbReference type="RefSeq" id="WP_354644374.1">
    <property type="nucleotide sequence ID" value="NZ_CP159872.1"/>
</dbReference>
<sequence>MAEHDSGLRILVRVLIGLLLVAVAVPVLYYLFICAVWMSLDYQ</sequence>
<dbReference type="KEGG" id="kcm:ABWK59_33195"/>
<feature type="transmembrane region" description="Helical" evidence="1">
    <location>
        <begin position="12"/>
        <end position="40"/>
    </location>
</feature>